<dbReference type="Proteomes" id="UP001220022">
    <property type="component" value="Unassembled WGS sequence"/>
</dbReference>
<proteinExistence type="predicted"/>
<gene>
    <name evidence="1" type="ORF">P2L57_15855</name>
</gene>
<sequence>MNNPKKTLKITSLANVAEILPFLLGHYPDDSMVLHLTGPNFIEGPTITAPLPENPADWKQAAETFACHFTHTVRARGHNPDSGIIVYLCREPRTGETPEDTAELLRPLANTLVDALYEHRGVVLQTLGLVADRWWAYNCDLPGCCEGQPLPALDDPDSAAAQLIQLGYSRGPRTRDTVNEFQPATSRDFLTVLGDAAYNFNKQCATQLGQDAALSTTQVHIETAMRLFRQGATELDRALTARLIVGLQDDGAVEEGMAFAEDDDLPHARRLWSYLARHCTTPYTYEAVPILTLLAFVAWRQDDLITAHLALRQALTTDADYELAVGIHLGILDGDDPRDLLDLAQQARAERIARPEGPNTRNH</sequence>
<evidence type="ECO:0000313" key="1">
    <source>
        <dbReference type="EMBL" id="MDF2257153.1"/>
    </source>
</evidence>
<reference evidence="1 2" key="1">
    <citation type="submission" date="2023-03" db="EMBL/GenBank/DDBJ databases">
        <title>Draft genome sequence of type strain Streptomyces ferralitis JCM 14344.</title>
        <authorList>
            <person name="Klaysubun C."/>
            <person name="Duangmal K."/>
        </authorList>
    </citation>
    <scope>NUCLEOTIDE SEQUENCE [LARGE SCALE GENOMIC DNA]</scope>
    <source>
        <strain evidence="1 2">JCM 14344</strain>
    </source>
</reference>
<name>A0ABT5YZX7_9ACTN</name>
<evidence type="ECO:0000313" key="2">
    <source>
        <dbReference type="Proteomes" id="UP001220022"/>
    </source>
</evidence>
<protein>
    <submittedName>
        <fullName evidence="1">DUF4192 domain-containing protein</fullName>
    </submittedName>
</protein>
<comment type="caution">
    <text evidence="1">The sequence shown here is derived from an EMBL/GenBank/DDBJ whole genome shotgun (WGS) entry which is preliminary data.</text>
</comment>
<dbReference type="EMBL" id="JARHTQ010000009">
    <property type="protein sequence ID" value="MDF2257153.1"/>
    <property type="molecule type" value="Genomic_DNA"/>
</dbReference>
<dbReference type="Pfam" id="PF13830">
    <property type="entry name" value="DUF4192"/>
    <property type="match status" value="1"/>
</dbReference>
<accession>A0ABT5YZX7</accession>
<dbReference type="RefSeq" id="WP_275814707.1">
    <property type="nucleotide sequence ID" value="NZ_BAAANM010000023.1"/>
</dbReference>
<organism evidence="1 2">
    <name type="scientific">Streptantibioticus ferralitis</name>
    <dbReference type="NCBI Taxonomy" id="236510"/>
    <lineage>
        <taxon>Bacteria</taxon>
        <taxon>Bacillati</taxon>
        <taxon>Actinomycetota</taxon>
        <taxon>Actinomycetes</taxon>
        <taxon>Kitasatosporales</taxon>
        <taxon>Streptomycetaceae</taxon>
        <taxon>Streptantibioticus</taxon>
    </lineage>
</organism>
<dbReference type="InterPro" id="IPR025447">
    <property type="entry name" value="DUF4192"/>
</dbReference>
<keyword evidence="2" id="KW-1185">Reference proteome</keyword>